<evidence type="ECO:0000313" key="2">
    <source>
        <dbReference type="Proteomes" id="UP000676169"/>
    </source>
</evidence>
<organism evidence="1 2">
    <name type="scientific">Luteolibacter ambystomatis</name>
    <dbReference type="NCBI Taxonomy" id="2824561"/>
    <lineage>
        <taxon>Bacteria</taxon>
        <taxon>Pseudomonadati</taxon>
        <taxon>Verrucomicrobiota</taxon>
        <taxon>Verrucomicrobiia</taxon>
        <taxon>Verrucomicrobiales</taxon>
        <taxon>Verrucomicrobiaceae</taxon>
        <taxon>Luteolibacter</taxon>
    </lineage>
</organism>
<dbReference type="KEGG" id="lamb:KBB96_06975"/>
<reference evidence="1" key="1">
    <citation type="submission" date="2021-04" db="EMBL/GenBank/DDBJ databases">
        <title>Luteolibacter sp. 32A isolated from the skin of an Anderson's salamander (Ambystoma andersonii).</title>
        <authorList>
            <person name="Spergser J."/>
            <person name="Busse H.-J."/>
        </authorList>
    </citation>
    <scope>NUCLEOTIDE SEQUENCE</scope>
    <source>
        <strain evidence="1">32A</strain>
    </source>
</reference>
<proteinExistence type="predicted"/>
<evidence type="ECO:0000313" key="1">
    <source>
        <dbReference type="EMBL" id="QUE52630.1"/>
    </source>
</evidence>
<dbReference type="AlphaFoldDB" id="A0A975PGJ4"/>
<protein>
    <submittedName>
        <fullName evidence="1">Uncharacterized protein</fullName>
    </submittedName>
</protein>
<sequence length="179" mass="20258">MKVLLGVIFALGAIIPISKIFSNSPREKSESASNREAQMQTLNGRSFVLAEEAGMTGVFIEITPQVDAQMRDAQRVKITFSAPGRSNPAEMRKEVYLLVKEFFKRSKQTPGFEDVSSYWFSPTAKLVDQYGHETQGAAGKLVIDREVMFKMNWDNATPQRIEQLFNTEATLSWKRSEQE</sequence>
<accession>A0A975PGJ4</accession>
<dbReference type="RefSeq" id="WP_211633878.1">
    <property type="nucleotide sequence ID" value="NZ_CP073100.1"/>
</dbReference>
<keyword evidence="2" id="KW-1185">Reference proteome</keyword>
<gene>
    <name evidence="1" type="ORF">KBB96_06975</name>
</gene>
<name>A0A975PGJ4_9BACT</name>
<dbReference type="EMBL" id="CP073100">
    <property type="protein sequence ID" value="QUE52630.1"/>
    <property type="molecule type" value="Genomic_DNA"/>
</dbReference>
<dbReference type="Proteomes" id="UP000676169">
    <property type="component" value="Chromosome"/>
</dbReference>